<dbReference type="Gene3D" id="4.10.1000.10">
    <property type="entry name" value="Zinc finger, CCCH-type"/>
    <property type="match status" value="1"/>
</dbReference>
<dbReference type="AlphaFoldDB" id="A0AAN7KU96"/>
<feature type="region of interest" description="Disordered" evidence="3">
    <location>
        <begin position="231"/>
        <end position="287"/>
    </location>
</feature>
<dbReference type="InterPro" id="IPR000571">
    <property type="entry name" value="Znf_CCCH"/>
</dbReference>
<name>A0AAN7KU96_TRANT</name>
<dbReference type="EMBL" id="JAXQNO010000021">
    <property type="protein sequence ID" value="KAK4769476.1"/>
    <property type="molecule type" value="Genomic_DNA"/>
</dbReference>
<evidence type="ECO:0000313" key="5">
    <source>
        <dbReference type="EMBL" id="KAK4769476.1"/>
    </source>
</evidence>
<dbReference type="PANTHER" id="PTHR38160">
    <property type="entry name" value="ZINC FINGER CCCH DOMAIN-CONTAINING PROTEIN 40"/>
    <property type="match status" value="1"/>
</dbReference>
<feature type="coiled-coil region" evidence="2">
    <location>
        <begin position="351"/>
        <end position="378"/>
    </location>
</feature>
<feature type="compositionally biased region" description="Polar residues" evidence="3">
    <location>
        <begin position="257"/>
        <end position="281"/>
    </location>
</feature>
<proteinExistence type="predicted"/>
<evidence type="ECO:0000256" key="1">
    <source>
        <dbReference type="PROSITE-ProRule" id="PRU00723"/>
    </source>
</evidence>
<dbReference type="InterPro" id="IPR045868">
    <property type="entry name" value="Znf_C3H13/40"/>
</dbReference>
<dbReference type="GO" id="GO:0008270">
    <property type="term" value="F:zinc ion binding"/>
    <property type="evidence" value="ECO:0007669"/>
    <property type="project" value="UniProtKB-KW"/>
</dbReference>
<evidence type="ECO:0000256" key="3">
    <source>
        <dbReference type="SAM" id="MobiDB-lite"/>
    </source>
</evidence>
<keyword evidence="2" id="KW-0175">Coiled coil</keyword>
<evidence type="ECO:0000313" key="6">
    <source>
        <dbReference type="Proteomes" id="UP001346149"/>
    </source>
</evidence>
<keyword evidence="1" id="KW-0479">Metal-binding</keyword>
<feature type="coiled-coil region" evidence="2">
    <location>
        <begin position="163"/>
        <end position="228"/>
    </location>
</feature>
<feature type="domain" description="C3H1-type" evidence="4">
    <location>
        <begin position="6"/>
        <end position="32"/>
    </location>
</feature>
<comment type="caution">
    <text evidence="5">The sequence shown here is derived from an EMBL/GenBank/DDBJ whole genome shotgun (WGS) entry which is preliminary data.</text>
</comment>
<keyword evidence="6" id="KW-1185">Reference proteome</keyword>
<feature type="compositionally biased region" description="Basic residues" evidence="3">
    <location>
        <begin position="56"/>
        <end position="67"/>
    </location>
</feature>
<accession>A0AAN7KU96</accession>
<organism evidence="5 6">
    <name type="scientific">Trapa natans</name>
    <name type="common">Water chestnut</name>
    <dbReference type="NCBI Taxonomy" id="22666"/>
    <lineage>
        <taxon>Eukaryota</taxon>
        <taxon>Viridiplantae</taxon>
        <taxon>Streptophyta</taxon>
        <taxon>Embryophyta</taxon>
        <taxon>Tracheophyta</taxon>
        <taxon>Spermatophyta</taxon>
        <taxon>Magnoliopsida</taxon>
        <taxon>eudicotyledons</taxon>
        <taxon>Gunneridae</taxon>
        <taxon>Pentapetalae</taxon>
        <taxon>rosids</taxon>
        <taxon>malvids</taxon>
        <taxon>Myrtales</taxon>
        <taxon>Lythraceae</taxon>
        <taxon>Trapa</taxon>
    </lineage>
</organism>
<feature type="region of interest" description="Disordered" evidence="3">
    <location>
        <begin position="38"/>
        <end position="129"/>
    </location>
</feature>
<gene>
    <name evidence="5" type="ORF">SAY86_027626</name>
</gene>
<keyword evidence="1" id="KW-0862">Zinc</keyword>
<reference evidence="5 6" key="1">
    <citation type="journal article" date="2023" name="Hortic Res">
        <title>Pangenome of water caltrop reveals structural variations and asymmetric subgenome divergence after allopolyploidization.</title>
        <authorList>
            <person name="Zhang X."/>
            <person name="Chen Y."/>
            <person name="Wang L."/>
            <person name="Yuan Y."/>
            <person name="Fang M."/>
            <person name="Shi L."/>
            <person name="Lu R."/>
            <person name="Comes H.P."/>
            <person name="Ma Y."/>
            <person name="Chen Y."/>
            <person name="Huang G."/>
            <person name="Zhou Y."/>
            <person name="Zheng Z."/>
            <person name="Qiu Y."/>
        </authorList>
    </citation>
    <scope>NUCLEOTIDE SEQUENCE [LARGE SCALE GENOMIC DNA]</scope>
    <source>
        <strain evidence="5">F231</strain>
    </source>
</reference>
<protein>
    <recommendedName>
        <fullName evidence="4">C3H1-type domain-containing protein</fullName>
    </recommendedName>
</protein>
<keyword evidence="1" id="KW-0863">Zinc-finger</keyword>
<sequence length="390" mass="44297">MMNRKPFKTKLCVLYQRGHCDRQSCSFAHGDAELRRFSGSSSGRWDYRGPDLQNRIGKRYSPRRRFSPIRDARSRHMLHGYSPSKPLEDNSGRKRQKNHHFDSQSDASGKLSDGKDHARGGRATLSDSKHTLQGQVLNFMRLRQMHSDVSMLDHDKAQLEVYLEECEQEAGSLVSKIQELEGQLHKEKKECRRINSRIKKFIKAHHRYSRLQDDIKRSQIQLQNLANQHSFDAVDGGNKEDGSSINIVNDGEKPFNHASSTHDQLQTHDSQSTKVPDLNQTTHEELLLPGSGKGSRWIYSHWKNDEEFYAASGDDNMTGLSGGERMHRRDNNTSSVNSWGDKILSSVHVSADIIDEAKRNEEAELVSLRNEAAAAAAAFQNKRLAFVLPP</sequence>
<feature type="zinc finger region" description="C3H1-type" evidence="1">
    <location>
        <begin position="6"/>
        <end position="32"/>
    </location>
</feature>
<evidence type="ECO:0000256" key="2">
    <source>
        <dbReference type="SAM" id="Coils"/>
    </source>
</evidence>
<dbReference type="PANTHER" id="PTHR38160:SF1">
    <property type="entry name" value="ZINC FINGER CCCH DOMAIN-CONTAINING PROTEIN 40"/>
    <property type="match status" value="1"/>
</dbReference>
<evidence type="ECO:0000259" key="4">
    <source>
        <dbReference type="PROSITE" id="PS50103"/>
    </source>
</evidence>
<dbReference type="Proteomes" id="UP001346149">
    <property type="component" value="Unassembled WGS sequence"/>
</dbReference>
<dbReference type="PROSITE" id="PS50103">
    <property type="entry name" value="ZF_C3H1"/>
    <property type="match status" value="1"/>
</dbReference>